<reference evidence="1" key="1">
    <citation type="submission" date="2018-06" db="EMBL/GenBank/DDBJ databases">
        <authorList>
            <person name="Zhirakovskaya E."/>
        </authorList>
    </citation>
    <scope>NUCLEOTIDE SEQUENCE</scope>
</reference>
<organism evidence="1">
    <name type="scientific">hydrothermal vent metagenome</name>
    <dbReference type="NCBI Taxonomy" id="652676"/>
    <lineage>
        <taxon>unclassified sequences</taxon>
        <taxon>metagenomes</taxon>
        <taxon>ecological metagenomes</taxon>
    </lineage>
</organism>
<proteinExistence type="predicted"/>
<gene>
    <name evidence="1" type="ORF">MNBD_BACTEROID05-1055</name>
</gene>
<accession>A0A3B0TL76</accession>
<name>A0A3B0TL76_9ZZZZ</name>
<evidence type="ECO:0000313" key="1">
    <source>
        <dbReference type="EMBL" id="VAW16943.1"/>
    </source>
</evidence>
<protein>
    <submittedName>
        <fullName evidence="1">Uncharacterized protein</fullName>
    </submittedName>
</protein>
<dbReference type="EMBL" id="UOEN01000348">
    <property type="protein sequence ID" value="VAW16943.1"/>
    <property type="molecule type" value="Genomic_DNA"/>
</dbReference>
<sequence>MKKNKIFLIGLLVGLVVVFSFINKSSAQEGMQDIPFATSKTDRTLIKDVIVNQEKILKALEEIKSEISSIKEK</sequence>
<dbReference type="AlphaFoldDB" id="A0A3B0TL76"/>